<evidence type="ECO:0000313" key="1">
    <source>
        <dbReference type="EMBL" id="VEL08082.1"/>
    </source>
</evidence>
<name>A0A3S5AYA0_9PLAT</name>
<evidence type="ECO:0000313" key="2">
    <source>
        <dbReference type="Proteomes" id="UP000784294"/>
    </source>
</evidence>
<organism evidence="1 2">
    <name type="scientific">Protopolystoma xenopodis</name>
    <dbReference type="NCBI Taxonomy" id="117903"/>
    <lineage>
        <taxon>Eukaryota</taxon>
        <taxon>Metazoa</taxon>
        <taxon>Spiralia</taxon>
        <taxon>Lophotrochozoa</taxon>
        <taxon>Platyhelminthes</taxon>
        <taxon>Monogenea</taxon>
        <taxon>Polyopisthocotylea</taxon>
        <taxon>Polystomatidea</taxon>
        <taxon>Polystomatidae</taxon>
        <taxon>Protopolystoma</taxon>
    </lineage>
</organism>
<dbReference type="Proteomes" id="UP000784294">
    <property type="component" value="Unassembled WGS sequence"/>
</dbReference>
<keyword evidence="2" id="KW-1185">Reference proteome</keyword>
<gene>
    <name evidence="1" type="ORF">PXEA_LOCUS1522</name>
</gene>
<sequence>MISSIGLLAGYSSKRFACIVSERRDLKHRVTTYQRDNSTSLSLNSTSSGPSTYSYSYVLSFPVMLPKSVPLQVGLGKRNHLDHQYQIPFAGLLTYVLPLPFFLPA</sequence>
<comment type="caution">
    <text evidence="1">The sequence shown here is derived from an EMBL/GenBank/DDBJ whole genome shotgun (WGS) entry which is preliminary data.</text>
</comment>
<reference evidence="1" key="1">
    <citation type="submission" date="2018-11" db="EMBL/GenBank/DDBJ databases">
        <authorList>
            <consortium name="Pathogen Informatics"/>
        </authorList>
    </citation>
    <scope>NUCLEOTIDE SEQUENCE</scope>
</reference>
<protein>
    <submittedName>
        <fullName evidence="1">Uncharacterized protein</fullName>
    </submittedName>
</protein>
<dbReference type="EMBL" id="CAAALY010003097">
    <property type="protein sequence ID" value="VEL08082.1"/>
    <property type="molecule type" value="Genomic_DNA"/>
</dbReference>
<accession>A0A3S5AYA0</accession>
<proteinExistence type="predicted"/>
<dbReference type="AlphaFoldDB" id="A0A3S5AYA0"/>